<dbReference type="SUPFAM" id="SSF48452">
    <property type="entry name" value="TPR-like"/>
    <property type="match status" value="1"/>
</dbReference>
<evidence type="ECO:0000313" key="2">
    <source>
        <dbReference type="RefSeq" id="XP_009804997.1"/>
    </source>
</evidence>
<protein>
    <submittedName>
        <fullName evidence="2">Uncharacterized protein LOC104250133</fullName>
    </submittedName>
</protein>
<organism evidence="1 2">
    <name type="scientific">Nicotiana sylvestris</name>
    <name type="common">Wood tobacco</name>
    <name type="synonym">South American tobacco</name>
    <dbReference type="NCBI Taxonomy" id="4096"/>
    <lineage>
        <taxon>Eukaryota</taxon>
        <taxon>Viridiplantae</taxon>
        <taxon>Streptophyta</taxon>
        <taxon>Embryophyta</taxon>
        <taxon>Tracheophyta</taxon>
        <taxon>Spermatophyta</taxon>
        <taxon>Magnoliopsida</taxon>
        <taxon>eudicotyledons</taxon>
        <taxon>Gunneridae</taxon>
        <taxon>Pentapetalae</taxon>
        <taxon>asterids</taxon>
        <taxon>lamiids</taxon>
        <taxon>Solanales</taxon>
        <taxon>Solanaceae</taxon>
        <taxon>Nicotianoideae</taxon>
        <taxon>Nicotianeae</taxon>
        <taxon>Nicotiana</taxon>
    </lineage>
</organism>
<dbReference type="SMART" id="SM00386">
    <property type="entry name" value="HAT"/>
    <property type="match status" value="5"/>
</dbReference>
<dbReference type="AlphaFoldDB" id="A0A1U7YLR1"/>
<dbReference type="Proteomes" id="UP000189701">
    <property type="component" value="Unplaced"/>
</dbReference>
<dbReference type="RefSeq" id="XP_009804997.1">
    <property type="nucleotide sequence ID" value="XM_009806695.1"/>
</dbReference>
<dbReference type="InterPro" id="IPR011990">
    <property type="entry name" value="TPR-like_helical_dom_sf"/>
</dbReference>
<evidence type="ECO:0000313" key="1">
    <source>
        <dbReference type="Proteomes" id="UP000189701"/>
    </source>
</evidence>
<reference evidence="1" key="1">
    <citation type="journal article" date="2013" name="Genome Biol.">
        <title>Reference genomes and transcriptomes of Nicotiana sylvestris and Nicotiana tomentosiformis.</title>
        <authorList>
            <person name="Sierro N."/>
            <person name="Battey J.N."/>
            <person name="Ouadi S."/>
            <person name="Bovet L."/>
            <person name="Goepfert S."/>
            <person name="Bakaher N."/>
            <person name="Peitsch M.C."/>
            <person name="Ivanov N.V."/>
        </authorList>
    </citation>
    <scope>NUCLEOTIDE SEQUENCE [LARGE SCALE GENOMIC DNA]</scope>
</reference>
<dbReference type="Pfam" id="PF14559">
    <property type="entry name" value="TPR_19"/>
    <property type="match status" value="1"/>
</dbReference>
<dbReference type="PANTHER" id="PTHR26312">
    <property type="entry name" value="TETRATRICOPEPTIDE REPEAT PROTEIN 5"/>
    <property type="match status" value="1"/>
</dbReference>
<dbReference type="GO" id="GO:0006396">
    <property type="term" value="P:RNA processing"/>
    <property type="evidence" value="ECO:0007669"/>
    <property type="project" value="InterPro"/>
</dbReference>
<gene>
    <name evidence="2" type="primary">LOC104250133</name>
</gene>
<proteinExistence type="predicted"/>
<keyword evidence="1" id="KW-1185">Reference proteome</keyword>
<name>A0A1U7YLR1_NICSY</name>
<dbReference type="InterPro" id="IPR003107">
    <property type="entry name" value="HAT"/>
</dbReference>
<dbReference type="Gene3D" id="1.25.40.10">
    <property type="entry name" value="Tetratricopeptide repeat domain"/>
    <property type="match status" value="2"/>
</dbReference>
<sequence length="342" mass="38173">MGVEGGSGVSTMYLASGFGINGNSIDNSGVVTPLTEGVLIRAGHRSSDTPSPENYTISIDFDENGDVEAHYKRLLKEYPSNPLVLRNYAQFLQSKGDFSGAEEFYFQATLADPKDGDILSLYAKLVWQLHHDKDRALNYFERATRAAPEDSHVLAAYAGFLWEINVDDDIDNEHDTNTHSDQTQLCLFYAPYLKEIEEVAILQDMDGKGDNRPVTPPLHLAAGFGIGSGRFGNGNTEDYYMSMIQRNPNNPLFLRNYAQFLDQCKGEIISQYAKLIWKLHHDQDKAYSYFKRAVEVSPGNSDVRAAYARFLWETEDDEDEDEGSDNHNGVPCFHGAVAATNA</sequence>
<dbReference type="PANTHER" id="PTHR26312:SF225">
    <property type="entry name" value="TPR REPEAT PROTEIN"/>
    <property type="match status" value="1"/>
</dbReference>
<reference evidence="2" key="2">
    <citation type="submission" date="2025-08" db="UniProtKB">
        <authorList>
            <consortium name="RefSeq"/>
        </authorList>
    </citation>
    <scope>IDENTIFICATION</scope>
    <source>
        <tissue evidence="2">Leaf</tissue>
    </source>
</reference>
<accession>A0A1U7YLR1</accession>
<dbReference type="eggNOG" id="ENOG502QTTN">
    <property type="taxonomic scope" value="Eukaryota"/>
</dbReference>